<keyword evidence="2" id="KW-1185">Reference proteome</keyword>
<reference evidence="1 2" key="1">
    <citation type="submission" date="2017-01" db="EMBL/GenBank/DDBJ databases">
        <authorList>
            <person name="Erauso G."/>
        </authorList>
    </citation>
    <scope>NUCLEOTIDE SEQUENCE [LARGE SCALE GENOMIC DNA]</scope>
    <source>
        <strain evidence="1">MESINF1</strain>
    </source>
</reference>
<evidence type="ECO:0000313" key="2">
    <source>
        <dbReference type="Proteomes" id="UP000250796"/>
    </source>
</evidence>
<dbReference type="AlphaFoldDB" id="A0A7Z7LCS7"/>
<dbReference type="RefSeq" id="WP_169698139.1">
    <property type="nucleotide sequence ID" value="NZ_LS974202.1"/>
</dbReference>
<evidence type="ECO:0000313" key="1">
    <source>
        <dbReference type="EMBL" id="SSC11690.1"/>
    </source>
</evidence>
<dbReference type="Proteomes" id="UP000250796">
    <property type="component" value="Chromosome MESINF"/>
</dbReference>
<organism evidence="1 2">
    <name type="scientific">Mesotoga infera</name>
    <dbReference type="NCBI Taxonomy" id="1236046"/>
    <lineage>
        <taxon>Bacteria</taxon>
        <taxon>Thermotogati</taxon>
        <taxon>Thermotogota</taxon>
        <taxon>Thermotogae</taxon>
        <taxon>Kosmotogales</taxon>
        <taxon>Kosmotogaceae</taxon>
        <taxon>Mesotoga</taxon>
    </lineage>
</organism>
<dbReference type="KEGG" id="minf:MESINF_0241"/>
<sequence length="333" mass="38543">MDTAIRSKIIDNVSSEGFYSFYGKRKDSLERFAKFLKKNPLERSVLEKLKRIIPELSGLSFEELEFAIDILRERDRSLLERVEYVSGLVNLPVRPVGHLLFILDPRSNPPVNGLLKGEVESLEDYARWIEETGSLQEMGVINYIMLESALCFKKEPVEDLGINARIKTTDFTNLKELRILREEVQSLDRENLKRLTSELKSVHPYVWSVLFSRSHREVVIDGSNIVYSRQDTPDLARLDDLFVNMAKSRVALFPFRVVFDRNIAYTIGGFQQERLARWLSLPQVETYSPADEKIIRLARQHDAVVITYDRYLEHGVGDLILLRPEEIDENLGI</sequence>
<name>A0A7Z7LCS7_9BACT</name>
<protein>
    <submittedName>
        <fullName evidence="1">Uncharacterized protein</fullName>
    </submittedName>
</protein>
<accession>A0A7Z7LCS7</accession>
<proteinExistence type="predicted"/>
<gene>
    <name evidence="1" type="ORF">MESINF_0241</name>
</gene>
<dbReference type="EMBL" id="LS974202">
    <property type="protein sequence ID" value="SSC11690.1"/>
    <property type="molecule type" value="Genomic_DNA"/>
</dbReference>